<keyword evidence="1" id="KW-0472">Membrane</keyword>
<protein>
    <recommendedName>
        <fullName evidence="1">Putative membrane protein insertion efficiency factor</fullName>
    </recommendedName>
</protein>
<comment type="function">
    <text evidence="1">Could be involved in insertion of integral membrane proteins into the membrane.</text>
</comment>
<dbReference type="InterPro" id="IPR002696">
    <property type="entry name" value="Membr_insert_effic_factor_YidD"/>
</dbReference>
<name>A0A6C0U6J0_9GAMM</name>
<dbReference type="SMART" id="SM01234">
    <property type="entry name" value="Haemolytic"/>
    <property type="match status" value="1"/>
</dbReference>
<evidence type="ECO:0000313" key="3">
    <source>
        <dbReference type="Proteomes" id="UP000477680"/>
    </source>
</evidence>
<sequence length="81" mass="9364">MMQRFCIFLIAIYRYCLSPVLGNHCRFYPSCSEYAQDAIRYHGTPKGVYLTLRRLAKCHPWHEGGLDPVPHCTHTHAIADD</sequence>
<dbReference type="PANTHER" id="PTHR33383:SF1">
    <property type="entry name" value="MEMBRANE PROTEIN INSERTION EFFICIENCY FACTOR-RELATED"/>
    <property type="match status" value="1"/>
</dbReference>
<proteinExistence type="inferred from homology"/>
<comment type="similarity">
    <text evidence="1">Belongs to the UPF0161 family.</text>
</comment>
<dbReference type="Proteomes" id="UP000477680">
    <property type="component" value="Chromosome"/>
</dbReference>
<keyword evidence="1" id="KW-1003">Cell membrane</keyword>
<dbReference type="EMBL" id="CP048711">
    <property type="protein sequence ID" value="QIB67616.1"/>
    <property type="molecule type" value="Genomic_DNA"/>
</dbReference>
<dbReference type="NCBIfam" id="TIGR00278">
    <property type="entry name" value="membrane protein insertion efficiency factor YidD"/>
    <property type="match status" value="1"/>
</dbReference>
<dbReference type="Pfam" id="PF01809">
    <property type="entry name" value="YidD"/>
    <property type="match status" value="1"/>
</dbReference>
<organism evidence="2 3">
    <name type="scientific">Kineobactrum salinum</name>
    <dbReference type="NCBI Taxonomy" id="2708301"/>
    <lineage>
        <taxon>Bacteria</taxon>
        <taxon>Pseudomonadati</taxon>
        <taxon>Pseudomonadota</taxon>
        <taxon>Gammaproteobacteria</taxon>
        <taxon>Cellvibrionales</taxon>
        <taxon>Halieaceae</taxon>
        <taxon>Kineobactrum</taxon>
    </lineage>
</organism>
<dbReference type="GO" id="GO:0005886">
    <property type="term" value="C:plasma membrane"/>
    <property type="evidence" value="ECO:0007669"/>
    <property type="project" value="UniProtKB-SubCell"/>
</dbReference>
<dbReference type="PANTHER" id="PTHR33383">
    <property type="entry name" value="MEMBRANE PROTEIN INSERTION EFFICIENCY FACTOR-RELATED"/>
    <property type="match status" value="1"/>
</dbReference>
<keyword evidence="3" id="KW-1185">Reference proteome</keyword>
<dbReference type="HAMAP" id="MF_00386">
    <property type="entry name" value="UPF0161_YidD"/>
    <property type="match status" value="1"/>
</dbReference>
<dbReference type="KEGG" id="kim:G3T16_09520"/>
<evidence type="ECO:0000313" key="2">
    <source>
        <dbReference type="EMBL" id="QIB67616.1"/>
    </source>
</evidence>
<reference evidence="2 3" key="1">
    <citation type="submission" date="2020-02" db="EMBL/GenBank/DDBJ databases">
        <title>Genome sequencing for Kineobactrum sp. M2.</title>
        <authorList>
            <person name="Park S.-J."/>
        </authorList>
    </citation>
    <scope>NUCLEOTIDE SEQUENCE [LARGE SCALE GENOMIC DNA]</scope>
    <source>
        <strain evidence="2 3">M2</strain>
    </source>
</reference>
<comment type="subcellular location">
    <subcellularLocation>
        <location evidence="1">Cell membrane</location>
        <topology evidence="1">Peripheral membrane protein</topology>
        <orientation evidence="1">Cytoplasmic side</orientation>
    </subcellularLocation>
</comment>
<evidence type="ECO:0000256" key="1">
    <source>
        <dbReference type="HAMAP-Rule" id="MF_00386"/>
    </source>
</evidence>
<accession>A0A6C0U6J0</accession>
<gene>
    <name evidence="2" type="primary">yidD</name>
    <name evidence="2" type="ORF">G3T16_09520</name>
</gene>
<dbReference type="AlphaFoldDB" id="A0A6C0U6J0"/>